<keyword evidence="1" id="KW-0808">Transferase</keyword>
<feature type="domain" description="N-acetyltransferase" evidence="3">
    <location>
        <begin position="3"/>
        <end position="155"/>
    </location>
</feature>
<evidence type="ECO:0000313" key="7">
    <source>
        <dbReference type="Proteomes" id="UP000239698"/>
    </source>
</evidence>
<dbReference type="PANTHER" id="PTHR43877:SF2">
    <property type="entry name" value="AMINOALKYLPHOSPHONATE N-ACETYLTRANSFERASE-RELATED"/>
    <property type="match status" value="1"/>
</dbReference>
<reference evidence="6 7" key="1">
    <citation type="submission" date="2018-02" db="EMBL/GenBank/DDBJ databases">
        <title>Bacteriophage NCPPB3778 and a type I-E CRISPR drive the evolution of the US Biological Select Agent, Rathayibacter toxicus.</title>
        <authorList>
            <person name="Davis E.W.II."/>
            <person name="Tabima J.F."/>
            <person name="Weisberg A.J."/>
            <person name="Lopes L.D."/>
            <person name="Wiseman M.S."/>
            <person name="Wiseman M.S."/>
            <person name="Pupko T."/>
            <person name="Belcher M.S."/>
            <person name="Sechler A.J."/>
            <person name="Tancos M.A."/>
            <person name="Schroeder B.K."/>
            <person name="Murray T.D."/>
            <person name="Luster D.G."/>
            <person name="Schneider W.L."/>
            <person name="Rogers E."/>
            <person name="Andreote F.D."/>
            <person name="Grunwald N.J."/>
            <person name="Putnam M.L."/>
            <person name="Chang J.H."/>
        </authorList>
    </citation>
    <scope>NUCLEOTIDE SEQUENCE [LARGE SCALE GENOMIC DNA]</scope>
    <source>
        <strain evidence="5 7">AY1D6</strain>
        <strain evidence="4 6">AY1I9</strain>
    </source>
</reference>
<protein>
    <submittedName>
        <fullName evidence="4">N-acetyltransferase</fullName>
    </submittedName>
</protein>
<dbReference type="InterPro" id="IPR016181">
    <property type="entry name" value="Acyl_CoA_acyltransferase"/>
</dbReference>
<accession>A0ABD6WA59</accession>
<dbReference type="CDD" id="cd04301">
    <property type="entry name" value="NAT_SF"/>
    <property type="match status" value="1"/>
</dbReference>
<evidence type="ECO:0000256" key="1">
    <source>
        <dbReference type="ARBA" id="ARBA00022679"/>
    </source>
</evidence>
<keyword evidence="7" id="KW-1185">Reference proteome</keyword>
<dbReference type="PANTHER" id="PTHR43877">
    <property type="entry name" value="AMINOALKYLPHOSPHONATE N-ACETYLTRANSFERASE-RELATED-RELATED"/>
    <property type="match status" value="1"/>
</dbReference>
<dbReference type="Gene3D" id="3.40.630.30">
    <property type="match status" value="1"/>
</dbReference>
<evidence type="ECO:0000313" key="6">
    <source>
        <dbReference type="Proteomes" id="UP000237881"/>
    </source>
</evidence>
<gene>
    <name evidence="4" type="ORF">C5C04_05310</name>
    <name evidence="5" type="ORF">C5C40_05295</name>
</gene>
<organism evidence="4 6">
    <name type="scientific">Rathayibacter rathayi</name>
    <name type="common">Corynebacterium rathayi</name>
    <dbReference type="NCBI Taxonomy" id="33887"/>
    <lineage>
        <taxon>Bacteria</taxon>
        <taxon>Bacillati</taxon>
        <taxon>Actinomycetota</taxon>
        <taxon>Actinomycetes</taxon>
        <taxon>Micrococcales</taxon>
        <taxon>Microbacteriaceae</taxon>
        <taxon>Rathayibacter</taxon>
    </lineage>
</organism>
<evidence type="ECO:0000313" key="5">
    <source>
        <dbReference type="EMBL" id="PPH78184.1"/>
    </source>
</evidence>
<dbReference type="InterPro" id="IPR050832">
    <property type="entry name" value="Bact_Acetyltransf"/>
</dbReference>
<dbReference type="KEGG" id="rry:C1O28_03975"/>
<dbReference type="GeneID" id="49819606"/>
<dbReference type="EMBL" id="PSUL01000008">
    <property type="protein sequence ID" value="PPF14833.1"/>
    <property type="molecule type" value="Genomic_DNA"/>
</dbReference>
<keyword evidence="2" id="KW-0012">Acyltransferase</keyword>
<evidence type="ECO:0000313" key="4">
    <source>
        <dbReference type="EMBL" id="PPF14833.1"/>
    </source>
</evidence>
<comment type="caution">
    <text evidence="4">The sequence shown here is derived from an EMBL/GenBank/DDBJ whole genome shotgun (WGS) entry which is preliminary data.</text>
</comment>
<dbReference type="RefSeq" id="WP_097166490.1">
    <property type="nucleotide sequence ID" value="NZ_CP028129.1"/>
</dbReference>
<dbReference type="SUPFAM" id="SSF55729">
    <property type="entry name" value="Acyl-CoA N-acyltransferases (Nat)"/>
    <property type="match status" value="1"/>
</dbReference>
<dbReference type="PROSITE" id="PS51186">
    <property type="entry name" value="GNAT"/>
    <property type="match status" value="1"/>
</dbReference>
<dbReference type="GO" id="GO:0016746">
    <property type="term" value="F:acyltransferase activity"/>
    <property type="evidence" value="ECO:0007669"/>
    <property type="project" value="UniProtKB-KW"/>
</dbReference>
<proteinExistence type="predicted"/>
<name>A0ABD6WA59_RATRA</name>
<sequence>MTVSLVPMSSSALASWMRVQRSAYIEDRMRAGDDEAAATRNADVSYERYFPDGSPAARHDVLVVVEEGRAVGSLWLGPHPSGLDGVWYVWDVQIDAAQRGRGLGRAAMLLAEAHVRARGGSALALNVFGFNTPARALYESLGYETTALQMRKPLG</sequence>
<dbReference type="Pfam" id="PF00583">
    <property type="entry name" value="Acetyltransf_1"/>
    <property type="match status" value="1"/>
</dbReference>
<evidence type="ECO:0000259" key="3">
    <source>
        <dbReference type="PROSITE" id="PS51186"/>
    </source>
</evidence>
<evidence type="ECO:0000256" key="2">
    <source>
        <dbReference type="ARBA" id="ARBA00023315"/>
    </source>
</evidence>
<dbReference type="Proteomes" id="UP000239698">
    <property type="component" value="Unassembled WGS sequence"/>
</dbReference>
<dbReference type="InterPro" id="IPR000182">
    <property type="entry name" value="GNAT_dom"/>
</dbReference>
<dbReference type="Proteomes" id="UP000237881">
    <property type="component" value="Unassembled WGS sequence"/>
</dbReference>
<dbReference type="EMBL" id="PSVT01000007">
    <property type="protein sequence ID" value="PPH78184.1"/>
    <property type="molecule type" value="Genomic_DNA"/>
</dbReference>
<dbReference type="AlphaFoldDB" id="A0ABD6WA59"/>